<keyword evidence="2" id="KW-0813">Transport</keyword>
<reference evidence="9 10" key="1">
    <citation type="submission" date="2024-02" db="EMBL/GenBank/DDBJ databases">
        <title>De novo assembly and annotation of 12 fungi associated with fruit tree decline syndrome in Ontario, Canada.</title>
        <authorList>
            <person name="Sulman M."/>
            <person name="Ellouze W."/>
            <person name="Ilyukhin E."/>
        </authorList>
    </citation>
    <scope>NUCLEOTIDE SEQUENCE [LARGE SCALE GENOMIC DNA]</scope>
    <source>
        <strain evidence="9 10">M169</strain>
    </source>
</reference>
<gene>
    <name evidence="9" type="ORF">SLS63_010754</name>
</gene>
<organism evidence="9 10">
    <name type="scientific">Diaporthe eres</name>
    <name type="common">Phomopsis oblonga</name>
    <dbReference type="NCBI Taxonomy" id="83184"/>
    <lineage>
        <taxon>Eukaryota</taxon>
        <taxon>Fungi</taxon>
        <taxon>Dikarya</taxon>
        <taxon>Ascomycota</taxon>
        <taxon>Pezizomycotina</taxon>
        <taxon>Sordariomycetes</taxon>
        <taxon>Sordariomycetidae</taxon>
        <taxon>Diaporthales</taxon>
        <taxon>Diaporthaceae</taxon>
        <taxon>Diaporthe</taxon>
        <taxon>Diaporthe eres species complex</taxon>
    </lineage>
</organism>
<evidence type="ECO:0000313" key="9">
    <source>
        <dbReference type="EMBL" id="KAK7717135.1"/>
    </source>
</evidence>
<evidence type="ECO:0000256" key="4">
    <source>
        <dbReference type="ARBA" id="ARBA00022989"/>
    </source>
</evidence>
<sequence length="486" mass="54012">MDTKIKTTSTEFVPDKQSPTRQSLEEAESQSQVSVDYAGASRKTDPAEIALVRKLDLCMMPFLWILCFMNIFNRQAISVARLDSLEEDLGINDTQFSTAVSVHYASYILGQIPSNLLLTRVRPAWYICGAMALTSITTMLNVFVVNNTGLILQRFFLGIISAPYYPGAMYMISMFYKRKEIATRISILFSANILATAFQGLIAAPIYSELGGSRGLSGWRWMYLIMGTWSLFFSAVGLFFFPNKPATTWWLTPGQKTLAAGRIAADTVGRREDVDLLRGLRECLRDRRVWAFMAAQHLQTATSSFRIFLPTLIGTLGFSRTVTLVLTCPPYILAGISSILGGLSSGRFNERTWHITIIKLISILGFVLACATLNTGARYFAAFVFVAATYPVSPLILSWTGITCGQTSEKRAASLAAVNTLSSVSLIWTPYLWPDSAAPRYVLPMATSAGMCFATIAISWYVRWDLMRENKKIRRGDSGAKIFYAY</sequence>
<keyword evidence="3 7" id="KW-0812">Transmembrane</keyword>
<feature type="transmembrane region" description="Helical" evidence="7">
    <location>
        <begin position="185"/>
        <end position="207"/>
    </location>
</feature>
<feature type="compositionally biased region" description="Polar residues" evidence="6">
    <location>
        <begin position="1"/>
        <end position="22"/>
    </location>
</feature>
<keyword evidence="4 7" id="KW-1133">Transmembrane helix</keyword>
<feature type="transmembrane region" description="Helical" evidence="7">
    <location>
        <begin position="355"/>
        <end position="374"/>
    </location>
</feature>
<evidence type="ECO:0000259" key="8">
    <source>
        <dbReference type="PROSITE" id="PS50850"/>
    </source>
</evidence>
<feature type="transmembrane region" description="Helical" evidence="7">
    <location>
        <begin position="219"/>
        <end position="241"/>
    </location>
</feature>
<evidence type="ECO:0000256" key="3">
    <source>
        <dbReference type="ARBA" id="ARBA00022692"/>
    </source>
</evidence>
<feature type="transmembrane region" description="Helical" evidence="7">
    <location>
        <begin position="441"/>
        <end position="462"/>
    </location>
</feature>
<feature type="domain" description="Major facilitator superfamily (MFS) profile" evidence="8">
    <location>
        <begin position="59"/>
        <end position="486"/>
    </location>
</feature>
<comment type="caution">
    <text evidence="9">The sequence shown here is derived from an EMBL/GenBank/DDBJ whole genome shotgun (WGS) entry which is preliminary data.</text>
</comment>
<accession>A0ABR1NW47</accession>
<evidence type="ECO:0000256" key="7">
    <source>
        <dbReference type="SAM" id="Phobius"/>
    </source>
</evidence>
<feature type="transmembrane region" description="Helical" evidence="7">
    <location>
        <begin position="151"/>
        <end position="173"/>
    </location>
</feature>
<protein>
    <recommendedName>
        <fullName evidence="8">Major facilitator superfamily (MFS) profile domain-containing protein</fullName>
    </recommendedName>
</protein>
<name>A0ABR1NW47_DIAER</name>
<feature type="transmembrane region" description="Helical" evidence="7">
    <location>
        <begin position="380"/>
        <end position="400"/>
    </location>
</feature>
<dbReference type="PROSITE" id="PS50850">
    <property type="entry name" value="MFS"/>
    <property type="match status" value="1"/>
</dbReference>
<dbReference type="EMBL" id="JAKNSF020000093">
    <property type="protein sequence ID" value="KAK7717135.1"/>
    <property type="molecule type" value="Genomic_DNA"/>
</dbReference>
<dbReference type="Gene3D" id="1.20.1250.20">
    <property type="entry name" value="MFS general substrate transporter like domains"/>
    <property type="match status" value="2"/>
</dbReference>
<evidence type="ECO:0000256" key="1">
    <source>
        <dbReference type="ARBA" id="ARBA00004141"/>
    </source>
</evidence>
<keyword evidence="10" id="KW-1185">Reference proteome</keyword>
<evidence type="ECO:0000256" key="2">
    <source>
        <dbReference type="ARBA" id="ARBA00022448"/>
    </source>
</evidence>
<dbReference type="InterPro" id="IPR020846">
    <property type="entry name" value="MFS_dom"/>
</dbReference>
<dbReference type="PANTHER" id="PTHR43791:SF12">
    <property type="entry name" value="MAJOR FACILITATOR SUPERFAMILY (MFS) PROFILE DOMAIN-CONTAINING PROTEIN"/>
    <property type="match status" value="1"/>
</dbReference>
<feature type="transmembrane region" description="Helical" evidence="7">
    <location>
        <begin position="124"/>
        <end position="145"/>
    </location>
</feature>
<feature type="region of interest" description="Disordered" evidence="6">
    <location>
        <begin position="1"/>
        <end position="39"/>
    </location>
</feature>
<dbReference type="InterPro" id="IPR011701">
    <property type="entry name" value="MFS"/>
</dbReference>
<dbReference type="Proteomes" id="UP001430848">
    <property type="component" value="Unassembled WGS sequence"/>
</dbReference>
<dbReference type="InterPro" id="IPR036259">
    <property type="entry name" value="MFS_trans_sf"/>
</dbReference>
<evidence type="ECO:0000256" key="5">
    <source>
        <dbReference type="ARBA" id="ARBA00023136"/>
    </source>
</evidence>
<proteinExistence type="predicted"/>
<comment type="subcellular location">
    <subcellularLocation>
        <location evidence="1">Membrane</location>
        <topology evidence="1">Multi-pass membrane protein</topology>
    </subcellularLocation>
</comment>
<evidence type="ECO:0000313" key="10">
    <source>
        <dbReference type="Proteomes" id="UP001430848"/>
    </source>
</evidence>
<dbReference type="Pfam" id="PF07690">
    <property type="entry name" value="MFS_1"/>
    <property type="match status" value="1"/>
</dbReference>
<dbReference type="SUPFAM" id="SSF103473">
    <property type="entry name" value="MFS general substrate transporter"/>
    <property type="match status" value="1"/>
</dbReference>
<feature type="transmembrane region" description="Helical" evidence="7">
    <location>
        <begin position="412"/>
        <end position="429"/>
    </location>
</feature>
<keyword evidence="5 7" id="KW-0472">Membrane</keyword>
<dbReference type="PANTHER" id="PTHR43791">
    <property type="entry name" value="PERMEASE-RELATED"/>
    <property type="match status" value="1"/>
</dbReference>
<evidence type="ECO:0000256" key="6">
    <source>
        <dbReference type="SAM" id="MobiDB-lite"/>
    </source>
</evidence>